<evidence type="ECO:0000313" key="2">
    <source>
        <dbReference type="Proteomes" id="UP000008370"/>
    </source>
</evidence>
<dbReference type="OrthoDB" id="2310204at2759"/>
<dbReference type="KEGG" id="pco:PHACADRAFT_213676"/>
<dbReference type="RefSeq" id="XP_007401068.1">
    <property type="nucleotide sequence ID" value="XM_007401006.1"/>
</dbReference>
<sequence length="215" mass="22219">MSCPDLVPPGLPFFPPNCSSASGGSWLDGVGSTPFSSKEPLNIVISGLSSPAVLTDDGFTNFANSIGFSNGCLGSDAGSIQMANLGDGNGFIPQTLLLCKDYGIPDVGSCLDNLLGDTHFRVFRQNGTGAPTNALFLSVTIEDGTIEGGCTIAFDSYDLGRDQVVLAAVGTTSFAGVTYETTAVTLHKVTLSGTTPINHDIFVDSNTVLLTIEIV</sequence>
<protein>
    <submittedName>
        <fullName evidence="1">Uncharacterized protein</fullName>
    </submittedName>
</protein>
<dbReference type="InParanoid" id="K5VHU4"/>
<dbReference type="Proteomes" id="UP000008370">
    <property type="component" value="Unassembled WGS sequence"/>
</dbReference>
<dbReference type="GeneID" id="18913406"/>
<dbReference type="AlphaFoldDB" id="K5VHU4"/>
<dbReference type="HOGENOM" id="CLU_061244_1_1_1"/>
<gene>
    <name evidence="1" type="ORF">PHACADRAFT_213676</name>
</gene>
<organism evidence="1 2">
    <name type="scientific">Phanerochaete carnosa (strain HHB-10118-sp)</name>
    <name type="common">White-rot fungus</name>
    <name type="synonym">Peniophora carnosa</name>
    <dbReference type="NCBI Taxonomy" id="650164"/>
    <lineage>
        <taxon>Eukaryota</taxon>
        <taxon>Fungi</taxon>
        <taxon>Dikarya</taxon>
        <taxon>Basidiomycota</taxon>
        <taxon>Agaricomycotina</taxon>
        <taxon>Agaricomycetes</taxon>
        <taxon>Polyporales</taxon>
        <taxon>Phanerochaetaceae</taxon>
        <taxon>Phanerochaete</taxon>
    </lineage>
</organism>
<dbReference type="STRING" id="650164.K5VHU4"/>
<name>K5VHU4_PHACS</name>
<reference evidence="1 2" key="1">
    <citation type="journal article" date="2012" name="BMC Genomics">
        <title>Comparative genomics of the white-rot fungi, Phanerochaete carnosa and P. chrysosporium, to elucidate the genetic basis of the distinct wood types they colonize.</title>
        <authorList>
            <person name="Suzuki H."/>
            <person name="MacDonald J."/>
            <person name="Syed K."/>
            <person name="Salamov A."/>
            <person name="Hori C."/>
            <person name="Aerts A."/>
            <person name="Henrissat B."/>
            <person name="Wiebenga A."/>
            <person name="vanKuyk P.A."/>
            <person name="Barry K."/>
            <person name="Lindquist E."/>
            <person name="LaButti K."/>
            <person name="Lapidus A."/>
            <person name="Lucas S."/>
            <person name="Coutinho P."/>
            <person name="Gong Y."/>
            <person name="Samejima M."/>
            <person name="Mahadevan R."/>
            <person name="Abou-Zaid M."/>
            <person name="de Vries R.P."/>
            <person name="Igarashi K."/>
            <person name="Yadav J.S."/>
            <person name="Grigoriev I.V."/>
            <person name="Master E.R."/>
        </authorList>
    </citation>
    <scope>NUCLEOTIDE SEQUENCE [LARGE SCALE GENOMIC DNA]</scope>
    <source>
        <strain evidence="1 2">HHB-10118-sp</strain>
    </source>
</reference>
<keyword evidence="2" id="KW-1185">Reference proteome</keyword>
<evidence type="ECO:0000313" key="1">
    <source>
        <dbReference type="EMBL" id="EKM50808.1"/>
    </source>
</evidence>
<dbReference type="EMBL" id="JH930478">
    <property type="protein sequence ID" value="EKM50808.1"/>
    <property type="molecule type" value="Genomic_DNA"/>
</dbReference>
<proteinExistence type="predicted"/>
<accession>K5VHU4</accession>